<organism evidence="1 2">
    <name type="scientific">Candidatus Yanofskybacteria bacterium RIFCSPHIGHO2_02_FULL_39_10</name>
    <dbReference type="NCBI Taxonomy" id="1802674"/>
    <lineage>
        <taxon>Bacteria</taxon>
        <taxon>Candidatus Yanofskyibacteriota</taxon>
    </lineage>
</organism>
<gene>
    <name evidence="1" type="ORF">A3C61_01160</name>
</gene>
<sequence>MIDSHTRKFSRQAFTVKIEDTWVGVELCSCGQMHSYWPIDKEPGRDVPRLRPEDLPEEFLKHIITRLSPISIERELAMA</sequence>
<accession>A0A1F8FAF1</accession>
<evidence type="ECO:0000313" key="1">
    <source>
        <dbReference type="EMBL" id="OGN10112.1"/>
    </source>
</evidence>
<protein>
    <submittedName>
        <fullName evidence="1">Uncharacterized protein</fullName>
    </submittedName>
</protein>
<name>A0A1F8FAF1_9BACT</name>
<comment type="caution">
    <text evidence="1">The sequence shown here is derived from an EMBL/GenBank/DDBJ whole genome shotgun (WGS) entry which is preliminary data.</text>
</comment>
<evidence type="ECO:0000313" key="2">
    <source>
        <dbReference type="Proteomes" id="UP000178908"/>
    </source>
</evidence>
<dbReference type="Proteomes" id="UP000178908">
    <property type="component" value="Unassembled WGS sequence"/>
</dbReference>
<proteinExistence type="predicted"/>
<dbReference type="AlphaFoldDB" id="A0A1F8FAF1"/>
<dbReference type="EMBL" id="MGJO01000002">
    <property type="protein sequence ID" value="OGN10112.1"/>
    <property type="molecule type" value="Genomic_DNA"/>
</dbReference>
<reference evidence="1 2" key="1">
    <citation type="journal article" date="2016" name="Nat. Commun.">
        <title>Thousands of microbial genomes shed light on interconnected biogeochemical processes in an aquifer system.</title>
        <authorList>
            <person name="Anantharaman K."/>
            <person name="Brown C.T."/>
            <person name="Hug L.A."/>
            <person name="Sharon I."/>
            <person name="Castelle C.J."/>
            <person name="Probst A.J."/>
            <person name="Thomas B.C."/>
            <person name="Singh A."/>
            <person name="Wilkins M.J."/>
            <person name="Karaoz U."/>
            <person name="Brodie E.L."/>
            <person name="Williams K.H."/>
            <person name="Hubbard S.S."/>
            <person name="Banfield J.F."/>
        </authorList>
    </citation>
    <scope>NUCLEOTIDE SEQUENCE [LARGE SCALE GENOMIC DNA]</scope>
</reference>